<evidence type="ECO:0000313" key="3">
    <source>
        <dbReference type="Proteomes" id="UP000692954"/>
    </source>
</evidence>
<feature type="compositionally biased region" description="Polar residues" evidence="1">
    <location>
        <begin position="509"/>
        <end position="528"/>
    </location>
</feature>
<feature type="compositionally biased region" description="Basic and acidic residues" evidence="1">
    <location>
        <begin position="432"/>
        <end position="460"/>
    </location>
</feature>
<dbReference type="Proteomes" id="UP000692954">
    <property type="component" value="Unassembled WGS sequence"/>
</dbReference>
<feature type="region of interest" description="Disordered" evidence="1">
    <location>
        <begin position="328"/>
        <end position="382"/>
    </location>
</feature>
<feature type="region of interest" description="Disordered" evidence="1">
    <location>
        <begin position="397"/>
        <end position="465"/>
    </location>
</feature>
<dbReference type="EMBL" id="CAJJDN010000082">
    <property type="protein sequence ID" value="CAD8104287.1"/>
    <property type="molecule type" value="Genomic_DNA"/>
</dbReference>
<keyword evidence="3" id="KW-1185">Reference proteome</keyword>
<comment type="caution">
    <text evidence="2">The sequence shown here is derived from an EMBL/GenBank/DDBJ whole genome shotgun (WGS) entry which is preliminary data.</text>
</comment>
<proteinExistence type="predicted"/>
<feature type="compositionally biased region" description="Basic and acidic residues" evidence="1">
    <location>
        <begin position="331"/>
        <end position="351"/>
    </location>
</feature>
<feature type="compositionally biased region" description="Polar residues" evidence="1">
    <location>
        <begin position="400"/>
        <end position="412"/>
    </location>
</feature>
<protein>
    <submittedName>
        <fullName evidence="2">Uncharacterized protein</fullName>
    </submittedName>
</protein>
<evidence type="ECO:0000256" key="1">
    <source>
        <dbReference type="SAM" id="MobiDB-lite"/>
    </source>
</evidence>
<name>A0A8S1PM44_9CILI</name>
<dbReference type="OrthoDB" id="313331at2759"/>
<evidence type="ECO:0000313" key="2">
    <source>
        <dbReference type="EMBL" id="CAD8104287.1"/>
    </source>
</evidence>
<dbReference type="AlphaFoldDB" id="A0A8S1PM44"/>
<feature type="region of interest" description="Disordered" evidence="1">
    <location>
        <begin position="509"/>
        <end position="538"/>
    </location>
</feature>
<accession>A0A8S1PM44</accession>
<organism evidence="2 3">
    <name type="scientific">Paramecium sonneborni</name>
    <dbReference type="NCBI Taxonomy" id="65129"/>
    <lineage>
        <taxon>Eukaryota</taxon>
        <taxon>Sar</taxon>
        <taxon>Alveolata</taxon>
        <taxon>Ciliophora</taxon>
        <taxon>Intramacronucleata</taxon>
        <taxon>Oligohymenophorea</taxon>
        <taxon>Peniculida</taxon>
        <taxon>Parameciidae</taxon>
        <taxon>Paramecium</taxon>
    </lineage>
</organism>
<reference evidence="2" key="1">
    <citation type="submission" date="2021-01" db="EMBL/GenBank/DDBJ databases">
        <authorList>
            <consortium name="Genoscope - CEA"/>
            <person name="William W."/>
        </authorList>
    </citation>
    <scope>NUCLEOTIDE SEQUENCE</scope>
</reference>
<sequence>MKNKEQVLKQVYENENKVFGKKNKPRNQEPNMFDIMKWPVEQDEPWDFKKKIQVEKEPETKKLITRINHENQHWLTENKDNFRKIEKLKVEDSQILVQKLDDKTIKNIAQQCDCIDFKKQPNPQINIQEDQENQYKLPVQWNPKLQTAYRDNYIVKDIKDTNELMQQLEQNNKNFKGQYKVQYPQSGFYYEDSKKDEDEIISSDEEDQENDQDDDQQQKKMTTKFIKKAKTLDPNDPEDAAKLQRRKDRIKKFQGETRWIADTAFTTYFGKPAWGPYGFNNINPSVGGIVYGQHMLSHNVQPHRNKNDPYYIQTYQNALRKGAAVANVEPEPPRNCREQDRLNPEQVEAQKQRNQLTPQPFSEFKKQIDSQGKSTIPEFNIKKPDLTNTLRFASEAGSIQGESQIQHKSQNQSKKKGLKRPQSVIDNPTQKQQKDKDENKSKISNDQKTKESKKNKDKKVQIQSESKLQIDDQLAIPDKANNKFIEELKQKKEKANRLTCKVNEINPSLLKSSPKQDLKQQITSQLQEVKSFDDKNPPPNYLQSLDPIELNPKNYKGVPSDWLHRIPFAGKKQEIIKNGQQTRDCFDYGF</sequence>
<gene>
    <name evidence="2" type="ORF">PSON_ATCC_30995.1.T0820027</name>
</gene>
<feature type="region of interest" description="Disordered" evidence="1">
    <location>
        <begin position="192"/>
        <end position="219"/>
    </location>
</feature>
<feature type="compositionally biased region" description="Acidic residues" evidence="1">
    <location>
        <begin position="198"/>
        <end position="215"/>
    </location>
</feature>